<reference evidence="1 2" key="1">
    <citation type="submission" date="2015-01" db="EMBL/GenBank/DDBJ databases">
        <title>The Genome Sequence of Exophiala sideris CBS121828.</title>
        <authorList>
            <consortium name="The Broad Institute Genomics Platform"/>
            <person name="Cuomo C."/>
            <person name="de Hoog S."/>
            <person name="Gorbushina A."/>
            <person name="Stielow B."/>
            <person name="Teixiera M."/>
            <person name="Abouelleil A."/>
            <person name="Chapman S.B."/>
            <person name="Priest M."/>
            <person name="Young S.K."/>
            <person name="Wortman J."/>
            <person name="Nusbaum C."/>
            <person name="Birren B."/>
        </authorList>
    </citation>
    <scope>NUCLEOTIDE SEQUENCE [LARGE SCALE GENOMIC DNA]</scope>
    <source>
        <strain evidence="1 2">CBS 121828</strain>
    </source>
</reference>
<dbReference type="AlphaFoldDB" id="A0A0D1ZB55"/>
<sequence>MAPPAAGTQSQLVAFSHISGRQSHMQHMVFSSLMFGPRPYGGVQRRMLVRDFCGYGQKPSPAHCEALGTFGCKDEAPQAYQIFTYELKKTVGMHTTALVFDNPCLLIYLSVGTQNASPRSGDDTTMTLETMVEGRSDIEVAAAEADFSSDFGKEIVVNVDSDFGW</sequence>
<evidence type="ECO:0000313" key="2">
    <source>
        <dbReference type="Proteomes" id="UP000053599"/>
    </source>
</evidence>
<accession>A0A0D1ZB55</accession>
<evidence type="ECO:0000313" key="1">
    <source>
        <dbReference type="EMBL" id="KIV83973.1"/>
    </source>
</evidence>
<dbReference type="Proteomes" id="UP000053599">
    <property type="component" value="Unassembled WGS sequence"/>
</dbReference>
<protein>
    <submittedName>
        <fullName evidence="1">Uncharacterized protein</fullName>
    </submittedName>
</protein>
<organism evidence="1 2">
    <name type="scientific">Exophiala sideris</name>
    <dbReference type="NCBI Taxonomy" id="1016849"/>
    <lineage>
        <taxon>Eukaryota</taxon>
        <taxon>Fungi</taxon>
        <taxon>Dikarya</taxon>
        <taxon>Ascomycota</taxon>
        <taxon>Pezizomycotina</taxon>
        <taxon>Eurotiomycetes</taxon>
        <taxon>Chaetothyriomycetidae</taxon>
        <taxon>Chaetothyriales</taxon>
        <taxon>Herpotrichiellaceae</taxon>
        <taxon>Exophiala</taxon>
    </lineage>
</organism>
<gene>
    <name evidence="1" type="ORF">PV11_05953</name>
</gene>
<name>A0A0D1ZB55_9EURO</name>
<dbReference type="EMBL" id="KN846952">
    <property type="protein sequence ID" value="KIV83973.1"/>
    <property type="molecule type" value="Genomic_DNA"/>
</dbReference>
<dbReference type="HOGENOM" id="CLU_1610769_0_0_1"/>
<proteinExistence type="predicted"/>